<comment type="caution">
    <text evidence="1">The sequence shown here is derived from an EMBL/GenBank/DDBJ whole genome shotgun (WGS) entry which is preliminary data.</text>
</comment>
<organism evidence="1 2">
    <name type="scientific">Blumeria graminis f. sp. hordei (strain DH14)</name>
    <name type="common">Barley powdery mildew</name>
    <name type="synonym">Oidium monilioides f. sp. hordei</name>
    <dbReference type="NCBI Taxonomy" id="546991"/>
    <lineage>
        <taxon>Eukaryota</taxon>
        <taxon>Fungi</taxon>
        <taxon>Dikarya</taxon>
        <taxon>Ascomycota</taxon>
        <taxon>Pezizomycotina</taxon>
        <taxon>Leotiomycetes</taxon>
        <taxon>Erysiphales</taxon>
        <taxon>Erysiphaceae</taxon>
        <taxon>Blumeria</taxon>
        <taxon>Blumeria hordei</taxon>
    </lineage>
</organism>
<dbReference type="EMBL" id="CAUH01003847">
    <property type="protein sequence ID" value="CCU77630.1"/>
    <property type="molecule type" value="Genomic_DNA"/>
</dbReference>
<dbReference type="Proteomes" id="UP000015441">
    <property type="component" value="Unassembled WGS sequence"/>
</dbReference>
<protein>
    <submittedName>
        <fullName evidence="1">Avra10-like protein</fullName>
    </submittedName>
</protein>
<evidence type="ECO:0000313" key="1">
    <source>
        <dbReference type="EMBL" id="CCU77630.1"/>
    </source>
</evidence>
<name>N1JI60_BLUG1</name>
<proteinExistence type="predicted"/>
<keyword evidence="2" id="KW-1185">Reference proteome</keyword>
<dbReference type="AlphaFoldDB" id="N1JI60"/>
<sequence length="156" mass="17969">MPLEGLLSLFSLSQTAFASWILSFTWILKLSFRSNHMPSHLKTSFGLSCKFPIVIVLELISLHLWKCISFDLSTSKVTPRSFAFWIRLCKQLFKNKIFLAMDDEIVIRPTYRSHNLKWLVLSKCNRQDKRSCVNDTSSAHSNDNTSISAIHDNMTI</sequence>
<accession>N1JI60</accession>
<dbReference type="HOGENOM" id="CLU_1686262_0_0_1"/>
<dbReference type="InParanoid" id="N1JI60"/>
<reference evidence="1 2" key="1">
    <citation type="journal article" date="2010" name="Science">
        <title>Genome expansion and gene loss in powdery mildew fungi reveal tradeoffs in extreme parasitism.</title>
        <authorList>
            <person name="Spanu P.D."/>
            <person name="Abbott J.C."/>
            <person name="Amselem J."/>
            <person name="Burgis T.A."/>
            <person name="Soanes D.M."/>
            <person name="Stueber K."/>
            <person name="Ver Loren van Themaat E."/>
            <person name="Brown J.K.M."/>
            <person name="Butcher S.A."/>
            <person name="Gurr S.J."/>
            <person name="Lebrun M.-H."/>
            <person name="Ridout C.J."/>
            <person name="Schulze-Lefert P."/>
            <person name="Talbot N.J."/>
            <person name="Ahmadinejad N."/>
            <person name="Ametz C."/>
            <person name="Barton G.R."/>
            <person name="Benjdia M."/>
            <person name="Bidzinski P."/>
            <person name="Bindschedler L.V."/>
            <person name="Both M."/>
            <person name="Brewer M.T."/>
            <person name="Cadle-Davidson L."/>
            <person name="Cadle-Davidson M.M."/>
            <person name="Collemare J."/>
            <person name="Cramer R."/>
            <person name="Frenkel O."/>
            <person name="Godfrey D."/>
            <person name="Harriman J."/>
            <person name="Hoede C."/>
            <person name="King B.C."/>
            <person name="Klages S."/>
            <person name="Kleemann J."/>
            <person name="Knoll D."/>
            <person name="Koti P.S."/>
            <person name="Kreplak J."/>
            <person name="Lopez-Ruiz F.J."/>
            <person name="Lu X."/>
            <person name="Maekawa T."/>
            <person name="Mahanil S."/>
            <person name="Micali C."/>
            <person name="Milgroom M.G."/>
            <person name="Montana G."/>
            <person name="Noir S."/>
            <person name="O'Connell R.J."/>
            <person name="Oberhaensli S."/>
            <person name="Parlange F."/>
            <person name="Pedersen C."/>
            <person name="Quesneville H."/>
            <person name="Reinhardt R."/>
            <person name="Rott M."/>
            <person name="Sacristan S."/>
            <person name="Schmidt S.M."/>
            <person name="Schoen M."/>
            <person name="Skamnioti P."/>
            <person name="Sommer H."/>
            <person name="Stephens A."/>
            <person name="Takahara H."/>
            <person name="Thordal-Christensen H."/>
            <person name="Vigouroux M."/>
            <person name="Wessling R."/>
            <person name="Wicker T."/>
            <person name="Panstruga R."/>
        </authorList>
    </citation>
    <scope>NUCLEOTIDE SEQUENCE [LARGE SCALE GENOMIC DNA]</scope>
    <source>
        <strain evidence="1">DH14</strain>
    </source>
</reference>
<gene>
    <name evidence="1" type="ORF">BGHDH14_bgh03684</name>
</gene>
<evidence type="ECO:0000313" key="2">
    <source>
        <dbReference type="Proteomes" id="UP000015441"/>
    </source>
</evidence>